<evidence type="ECO:0008006" key="3">
    <source>
        <dbReference type="Google" id="ProtNLM"/>
    </source>
</evidence>
<protein>
    <recommendedName>
        <fullName evidence="3">Fatty acyl-CoA reductase C-terminal domain-containing protein</fullName>
    </recommendedName>
</protein>
<evidence type="ECO:0000313" key="1">
    <source>
        <dbReference type="EMBL" id="EYU36963.1"/>
    </source>
</evidence>
<accession>A0A022RB82</accession>
<gene>
    <name evidence="1" type="ORF">MIMGU_mgv1a0098191mg</name>
</gene>
<feature type="non-terminal residue" evidence="1">
    <location>
        <position position="1"/>
    </location>
</feature>
<organism evidence="1 2">
    <name type="scientific">Erythranthe guttata</name>
    <name type="common">Yellow monkey flower</name>
    <name type="synonym">Mimulus guttatus</name>
    <dbReference type="NCBI Taxonomy" id="4155"/>
    <lineage>
        <taxon>Eukaryota</taxon>
        <taxon>Viridiplantae</taxon>
        <taxon>Streptophyta</taxon>
        <taxon>Embryophyta</taxon>
        <taxon>Tracheophyta</taxon>
        <taxon>Spermatophyta</taxon>
        <taxon>Magnoliopsida</taxon>
        <taxon>eudicotyledons</taxon>
        <taxon>Gunneridae</taxon>
        <taxon>Pentapetalae</taxon>
        <taxon>asterids</taxon>
        <taxon>lamiids</taxon>
        <taxon>Lamiales</taxon>
        <taxon>Phrymaceae</taxon>
        <taxon>Erythranthe</taxon>
    </lineage>
</organism>
<dbReference type="STRING" id="4155.A0A022RB82"/>
<reference evidence="1 2" key="1">
    <citation type="journal article" date="2013" name="Proc. Natl. Acad. Sci. U.S.A.">
        <title>Fine-scale variation in meiotic recombination in Mimulus inferred from population shotgun sequencing.</title>
        <authorList>
            <person name="Hellsten U."/>
            <person name="Wright K.M."/>
            <person name="Jenkins J."/>
            <person name="Shu S."/>
            <person name="Yuan Y."/>
            <person name="Wessler S.R."/>
            <person name="Schmutz J."/>
            <person name="Willis J.H."/>
            <person name="Rokhsar D.S."/>
        </authorList>
    </citation>
    <scope>NUCLEOTIDE SEQUENCE [LARGE SCALE GENOMIC DNA]</scope>
    <source>
        <strain evidence="2">cv. DUN x IM62</strain>
    </source>
</reference>
<proteinExistence type="predicted"/>
<dbReference type="EMBL" id="KI630578">
    <property type="protein sequence ID" value="EYU36963.1"/>
    <property type="molecule type" value="Genomic_DNA"/>
</dbReference>
<dbReference type="AlphaFoldDB" id="A0A022RB82"/>
<keyword evidence="2" id="KW-1185">Reference proteome</keyword>
<name>A0A022RB82_ERYGU</name>
<dbReference type="Proteomes" id="UP000030748">
    <property type="component" value="Unassembled WGS sequence"/>
</dbReference>
<sequence>FDDMNTENMIRAAKENYGIIEYEMFNFDPKTIFWDDYFMYTHIAAVVKYGFRR</sequence>
<evidence type="ECO:0000313" key="2">
    <source>
        <dbReference type="Proteomes" id="UP000030748"/>
    </source>
</evidence>